<accession>A0A9D4IHH7</accession>
<reference evidence="2" key="2">
    <citation type="submission" date="2020-11" db="EMBL/GenBank/DDBJ databases">
        <authorList>
            <person name="McCartney M.A."/>
            <person name="Auch B."/>
            <person name="Kono T."/>
            <person name="Mallez S."/>
            <person name="Becker A."/>
            <person name="Gohl D.M."/>
            <person name="Silverstein K.A.T."/>
            <person name="Koren S."/>
            <person name="Bechman K.B."/>
            <person name="Herman A."/>
            <person name="Abrahante J.E."/>
            <person name="Garbe J."/>
        </authorList>
    </citation>
    <scope>NUCLEOTIDE SEQUENCE</scope>
    <source>
        <strain evidence="2">Duluth1</strain>
        <tissue evidence="2">Whole animal</tissue>
    </source>
</reference>
<proteinExistence type="predicted"/>
<name>A0A9D4IHH7_DREPO</name>
<protein>
    <submittedName>
        <fullName evidence="2">Uncharacterized protein</fullName>
    </submittedName>
</protein>
<evidence type="ECO:0000313" key="2">
    <source>
        <dbReference type="EMBL" id="KAH3775671.1"/>
    </source>
</evidence>
<dbReference type="EMBL" id="JAIWYP010000009">
    <property type="protein sequence ID" value="KAH3775671.1"/>
    <property type="molecule type" value="Genomic_DNA"/>
</dbReference>
<comment type="caution">
    <text evidence="2">The sequence shown here is derived from an EMBL/GenBank/DDBJ whole genome shotgun (WGS) entry which is preliminary data.</text>
</comment>
<feature type="chain" id="PRO_5039504484" evidence="1">
    <location>
        <begin position="21"/>
        <end position="100"/>
    </location>
</feature>
<organism evidence="2 3">
    <name type="scientific">Dreissena polymorpha</name>
    <name type="common">Zebra mussel</name>
    <name type="synonym">Mytilus polymorpha</name>
    <dbReference type="NCBI Taxonomy" id="45954"/>
    <lineage>
        <taxon>Eukaryota</taxon>
        <taxon>Metazoa</taxon>
        <taxon>Spiralia</taxon>
        <taxon>Lophotrochozoa</taxon>
        <taxon>Mollusca</taxon>
        <taxon>Bivalvia</taxon>
        <taxon>Autobranchia</taxon>
        <taxon>Heteroconchia</taxon>
        <taxon>Euheterodonta</taxon>
        <taxon>Imparidentia</taxon>
        <taxon>Neoheterodontei</taxon>
        <taxon>Myida</taxon>
        <taxon>Dreissenoidea</taxon>
        <taxon>Dreissenidae</taxon>
        <taxon>Dreissena</taxon>
    </lineage>
</organism>
<sequence>MIQTAKSVLQMLRFFNWVFAYKDSCTDPTDDWASTRSSGMFQKRLECRNVILLRNTSKSTVYLDILKIVPEPTMTNQAPLNCQSVSQSVSVSVCPSVRKL</sequence>
<dbReference type="AlphaFoldDB" id="A0A9D4IHH7"/>
<keyword evidence="3" id="KW-1185">Reference proteome</keyword>
<keyword evidence="1" id="KW-0732">Signal</keyword>
<dbReference type="Proteomes" id="UP000828390">
    <property type="component" value="Unassembled WGS sequence"/>
</dbReference>
<evidence type="ECO:0000256" key="1">
    <source>
        <dbReference type="SAM" id="SignalP"/>
    </source>
</evidence>
<feature type="signal peptide" evidence="1">
    <location>
        <begin position="1"/>
        <end position="20"/>
    </location>
</feature>
<evidence type="ECO:0000313" key="3">
    <source>
        <dbReference type="Proteomes" id="UP000828390"/>
    </source>
</evidence>
<gene>
    <name evidence="2" type="ORF">DPMN_177077</name>
</gene>
<reference evidence="2" key="1">
    <citation type="journal article" date="2019" name="bioRxiv">
        <title>The Genome of the Zebra Mussel, Dreissena polymorpha: A Resource for Invasive Species Research.</title>
        <authorList>
            <person name="McCartney M.A."/>
            <person name="Auch B."/>
            <person name="Kono T."/>
            <person name="Mallez S."/>
            <person name="Zhang Y."/>
            <person name="Obille A."/>
            <person name="Becker A."/>
            <person name="Abrahante J.E."/>
            <person name="Garbe J."/>
            <person name="Badalamenti J.P."/>
            <person name="Herman A."/>
            <person name="Mangelson H."/>
            <person name="Liachko I."/>
            <person name="Sullivan S."/>
            <person name="Sone E.D."/>
            <person name="Koren S."/>
            <person name="Silverstein K.A.T."/>
            <person name="Beckman K.B."/>
            <person name="Gohl D.M."/>
        </authorList>
    </citation>
    <scope>NUCLEOTIDE SEQUENCE</scope>
    <source>
        <strain evidence="2">Duluth1</strain>
        <tissue evidence="2">Whole animal</tissue>
    </source>
</reference>